<comment type="caution">
    <text evidence="1">The sequence shown here is derived from an EMBL/GenBank/DDBJ whole genome shotgun (WGS) entry which is preliminary data.</text>
</comment>
<dbReference type="AlphaFoldDB" id="A0A8H7KJ60"/>
<reference evidence="1 2" key="1">
    <citation type="journal article" name="Sci. Rep.">
        <title>Telomere-to-telomere assembled and centromere annotated genomes of the two main subspecies of the button mushroom Agaricus bisporus reveal especially polymorphic chromosome ends.</title>
        <authorList>
            <person name="Sonnenberg A.S.M."/>
            <person name="Sedaghat-Telgerd N."/>
            <person name="Lavrijssen B."/>
            <person name="Ohm R.A."/>
            <person name="Hendrickx P.M."/>
            <person name="Scholtmeijer K."/>
            <person name="Baars J.J.P."/>
            <person name="van Peer A."/>
        </authorList>
    </citation>
    <scope>NUCLEOTIDE SEQUENCE [LARGE SCALE GENOMIC DNA]</scope>
    <source>
        <strain evidence="1 2">H119_p4</strain>
    </source>
</reference>
<name>A0A8H7KJ60_AGABI</name>
<dbReference type="InterPro" id="IPR012340">
    <property type="entry name" value="NA-bd_OB-fold"/>
</dbReference>
<organism evidence="1 2">
    <name type="scientific">Agaricus bisporus var. burnettii</name>
    <dbReference type="NCBI Taxonomy" id="192524"/>
    <lineage>
        <taxon>Eukaryota</taxon>
        <taxon>Fungi</taxon>
        <taxon>Dikarya</taxon>
        <taxon>Basidiomycota</taxon>
        <taxon>Agaricomycotina</taxon>
        <taxon>Agaricomycetes</taxon>
        <taxon>Agaricomycetidae</taxon>
        <taxon>Agaricales</taxon>
        <taxon>Agaricineae</taxon>
        <taxon>Agaricaceae</taxon>
        <taxon>Agaricus</taxon>
    </lineage>
</organism>
<dbReference type="Proteomes" id="UP000629468">
    <property type="component" value="Unassembled WGS sequence"/>
</dbReference>
<gene>
    <name evidence="1" type="ORF">Agabi119p4_3304</name>
</gene>
<evidence type="ECO:0000313" key="1">
    <source>
        <dbReference type="EMBL" id="KAF7778959.1"/>
    </source>
</evidence>
<accession>A0A8H7KJ60</accession>
<evidence type="ECO:0000313" key="2">
    <source>
        <dbReference type="Proteomes" id="UP000629468"/>
    </source>
</evidence>
<dbReference type="Gene3D" id="2.40.50.140">
    <property type="entry name" value="Nucleic acid-binding proteins"/>
    <property type="match status" value="1"/>
</dbReference>
<dbReference type="EMBL" id="JABXXO010000004">
    <property type="protein sequence ID" value="KAF7778959.1"/>
    <property type="molecule type" value="Genomic_DNA"/>
</dbReference>
<protein>
    <submittedName>
        <fullName evidence="1">Uncharacterized protein</fullName>
    </submittedName>
</protein>
<dbReference type="SUPFAM" id="SSF50249">
    <property type="entry name" value="Nucleic acid-binding proteins"/>
    <property type="match status" value="1"/>
</dbReference>
<sequence length="255" mass="29406">MDESGEVRAEADTDFYADEIYDRLQVGKVYHIYNLSNRGLFEGRTFLFNLKDRSLLGISSWTMFEECSVISRLPQYRFSFTPIPRLVNMEVNHEITSIYDPYNDTLLTWSVDVLAIVKDVSVIDDTLKIPVRQVIIFDQSEVELLVKLWSYNAEEFVARPGDIVAFRNAHLLEHAERHADGGEMMSHMTTPTYCNILSVITPSTVHLEPEVEERYALRRWYNMTFPESSKDGSGLCKQEEQKAFAKLCEGQNIDV</sequence>
<proteinExistence type="predicted"/>